<dbReference type="Proteomes" id="UP000590524">
    <property type="component" value="Unassembled WGS sequence"/>
</dbReference>
<comment type="caution">
    <text evidence="2">The sequence shown here is derived from an EMBL/GenBank/DDBJ whole genome shotgun (WGS) entry which is preliminary data.</text>
</comment>
<name>A0A7W6LWD1_9SPHN</name>
<dbReference type="GO" id="GO:0004803">
    <property type="term" value="F:transposase activity"/>
    <property type="evidence" value="ECO:0007669"/>
    <property type="project" value="InterPro"/>
</dbReference>
<evidence type="ECO:0000313" key="2">
    <source>
        <dbReference type="EMBL" id="MBB4151699.1"/>
    </source>
</evidence>
<dbReference type="InterPro" id="IPR002525">
    <property type="entry name" value="Transp_IS110-like_N"/>
</dbReference>
<sequence>MDQERRWFVGVDWASQAHQVRLTDADGSKLGERSFEHGGAGLTELATWILAATDGFPIIFMSRSRCRTVRSSKA</sequence>
<dbReference type="GO" id="GO:0003677">
    <property type="term" value="F:DNA binding"/>
    <property type="evidence" value="ECO:0007669"/>
    <property type="project" value="InterPro"/>
</dbReference>
<proteinExistence type="predicted"/>
<dbReference type="AlphaFoldDB" id="A0A7W6LWD1"/>
<evidence type="ECO:0000259" key="1">
    <source>
        <dbReference type="Pfam" id="PF01548"/>
    </source>
</evidence>
<accession>A0A7W6LWD1</accession>
<protein>
    <recommendedName>
        <fullName evidence="1">Transposase IS110-like N-terminal domain-containing protein</fullName>
    </recommendedName>
</protein>
<reference evidence="2 3" key="1">
    <citation type="submission" date="2020-08" db="EMBL/GenBank/DDBJ databases">
        <title>Genomic Encyclopedia of Type Strains, Phase IV (KMG-IV): sequencing the most valuable type-strain genomes for metagenomic binning, comparative biology and taxonomic classification.</title>
        <authorList>
            <person name="Goeker M."/>
        </authorList>
    </citation>
    <scope>NUCLEOTIDE SEQUENCE [LARGE SCALE GENOMIC DNA]</scope>
    <source>
        <strain evidence="2 3">DSM 19371</strain>
    </source>
</reference>
<evidence type="ECO:0000313" key="3">
    <source>
        <dbReference type="Proteomes" id="UP000590524"/>
    </source>
</evidence>
<dbReference type="RefSeq" id="WP_052076710.1">
    <property type="nucleotide sequence ID" value="NZ_JACIEU010000045.1"/>
</dbReference>
<organism evidence="2 3">
    <name type="scientific">Sphingobium scionense</name>
    <dbReference type="NCBI Taxonomy" id="1404341"/>
    <lineage>
        <taxon>Bacteria</taxon>
        <taxon>Pseudomonadati</taxon>
        <taxon>Pseudomonadota</taxon>
        <taxon>Alphaproteobacteria</taxon>
        <taxon>Sphingomonadales</taxon>
        <taxon>Sphingomonadaceae</taxon>
        <taxon>Sphingobium</taxon>
    </lineage>
</organism>
<keyword evidence="3" id="KW-1185">Reference proteome</keyword>
<dbReference type="Pfam" id="PF01548">
    <property type="entry name" value="DEDD_Tnp_IS110"/>
    <property type="match status" value="1"/>
</dbReference>
<dbReference type="EMBL" id="JACIEU010000045">
    <property type="protein sequence ID" value="MBB4151699.1"/>
    <property type="molecule type" value="Genomic_DNA"/>
</dbReference>
<gene>
    <name evidence="2" type="ORF">GGQ90_005513</name>
</gene>
<feature type="domain" description="Transposase IS110-like N-terminal" evidence="1">
    <location>
        <begin position="9"/>
        <end position="61"/>
    </location>
</feature>
<dbReference type="GO" id="GO:0006313">
    <property type="term" value="P:DNA transposition"/>
    <property type="evidence" value="ECO:0007669"/>
    <property type="project" value="InterPro"/>
</dbReference>